<protein>
    <submittedName>
        <fullName evidence="1">Uncharacterized protein</fullName>
    </submittedName>
</protein>
<dbReference type="EMBL" id="JAUSUR010000002">
    <property type="protein sequence ID" value="MDQ0360812.1"/>
    <property type="molecule type" value="Genomic_DNA"/>
</dbReference>
<dbReference type="Proteomes" id="UP001230220">
    <property type="component" value="Unassembled WGS sequence"/>
</dbReference>
<organism evidence="1 2">
    <name type="scientific">Breznakia pachnodae</name>
    <dbReference type="NCBI Taxonomy" id="265178"/>
    <lineage>
        <taxon>Bacteria</taxon>
        <taxon>Bacillati</taxon>
        <taxon>Bacillota</taxon>
        <taxon>Erysipelotrichia</taxon>
        <taxon>Erysipelotrichales</taxon>
        <taxon>Erysipelotrichaceae</taxon>
        <taxon>Breznakia</taxon>
    </lineage>
</organism>
<accession>A0ABU0E1Q0</accession>
<keyword evidence="2" id="KW-1185">Reference proteome</keyword>
<comment type="caution">
    <text evidence="1">The sequence shown here is derived from an EMBL/GenBank/DDBJ whole genome shotgun (WGS) entry which is preliminary data.</text>
</comment>
<sequence length="238" mass="28179">MSKIKDIRFYREVSSDALETRRSCEGCIKKESLVPTNRLLFKLREIEFSFKDKFDHLYINFTTRLKEEQSEYIDNLSIYKYDGWLRYVDYGISEEDYQSLNTKSGIWVLNKVKNVLIKHFCETKEEIINIEKIVNEIIKDGEQYSCIYKQKNSTYGTVNIKVQVLDYLKILPTIEILDTKDNLVLVEKLEPIDHYVLIQQFSTITMNKKSVTIKPRKNAFSEMYKDKYGVDIIKLTLS</sequence>
<reference evidence="1 2" key="1">
    <citation type="submission" date="2023-07" db="EMBL/GenBank/DDBJ databases">
        <title>Genomic Encyclopedia of Type Strains, Phase IV (KMG-IV): sequencing the most valuable type-strain genomes for metagenomic binning, comparative biology and taxonomic classification.</title>
        <authorList>
            <person name="Goeker M."/>
        </authorList>
    </citation>
    <scope>NUCLEOTIDE SEQUENCE [LARGE SCALE GENOMIC DNA]</scope>
    <source>
        <strain evidence="1 2">DSM 16784</strain>
    </source>
</reference>
<evidence type="ECO:0000313" key="2">
    <source>
        <dbReference type="Proteomes" id="UP001230220"/>
    </source>
</evidence>
<evidence type="ECO:0000313" key="1">
    <source>
        <dbReference type="EMBL" id="MDQ0360812.1"/>
    </source>
</evidence>
<gene>
    <name evidence="1" type="ORF">J2S15_001557</name>
</gene>
<dbReference type="RefSeq" id="WP_307406993.1">
    <property type="nucleotide sequence ID" value="NZ_JAUSUR010000002.1"/>
</dbReference>
<proteinExistence type="predicted"/>
<name>A0ABU0E1Q0_9FIRM</name>